<feature type="binding site" evidence="6">
    <location>
        <begin position="27"/>
        <end position="29"/>
    </location>
    <ligand>
        <name>NAD(+)</name>
        <dbReference type="ChEBI" id="CHEBI:57540"/>
    </ligand>
</feature>
<dbReference type="InterPro" id="IPR029494">
    <property type="entry name" value="DarT"/>
</dbReference>
<evidence type="ECO:0000256" key="4">
    <source>
        <dbReference type="ARBA" id="ARBA00022695"/>
    </source>
</evidence>
<keyword evidence="9" id="KW-1185">Reference proteome</keyword>
<dbReference type="Pfam" id="PF14487">
    <property type="entry name" value="DarT"/>
    <property type="match status" value="1"/>
</dbReference>
<comment type="similarity">
    <text evidence="6">Belongs to the DarT ADP-ribosyltransferase family.</text>
</comment>
<feature type="binding site" evidence="6">
    <location>
        <position position="68"/>
    </location>
    <ligand>
        <name>NAD(+)</name>
        <dbReference type="ChEBI" id="CHEBI:57540"/>
    </ligand>
</feature>
<feature type="domain" description="DarT" evidence="7">
    <location>
        <begin position="23"/>
        <end position="234"/>
    </location>
</feature>
<dbReference type="eggNOG" id="COG4948">
    <property type="taxonomic scope" value="Bacteria"/>
</dbReference>
<dbReference type="EMBL" id="AONQ01000091">
    <property type="protein sequence ID" value="EME67974.1"/>
    <property type="molecule type" value="Genomic_DNA"/>
</dbReference>
<comment type="catalytic activity">
    <reaction evidence="6">
        <text>a thymidine in DNA + NAD(+) = an N-(ADP-alpha-D-ribosyl)-thymidine in DNA + nicotinamide + H(+)</text>
        <dbReference type="Rhea" id="RHEA:71651"/>
        <dbReference type="Rhea" id="RHEA-COMP:13556"/>
        <dbReference type="Rhea" id="RHEA-COMP:18051"/>
        <dbReference type="ChEBI" id="CHEBI:15378"/>
        <dbReference type="ChEBI" id="CHEBI:17154"/>
        <dbReference type="ChEBI" id="CHEBI:57540"/>
        <dbReference type="ChEBI" id="CHEBI:137386"/>
        <dbReference type="ChEBI" id="CHEBI:191199"/>
    </reaction>
</comment>
<organism evidence="8 9">
    <name type="scientific">Paramagnetospirillum caucaseum</name>
    <dbReference type="NCBI Taxonomy" id="1244869"/>
    <lineage>
        <taxon>Bacteria</taxon>
        <taxon>Pseudomonadati</taxon>
        <taxon>Pseudomonadota</taxon>
        <taxon>Alphaproteobacteria</taxon>
        <taxon>Rhodospirillales</taxon>
        <taxon>Magnetospirillaceae</taxon>
        <taxon>Paramagnetospirillum</taxon>
    </lineage>
</organism>
<evidence type="ECO:0000313" key="9">
    <source>
        <dbReference type="Proteomes" id="UP000011744"/>
    </source>
</evidence>
<evidence type="ECO:0000256" key="2">
    <source>
        <dbReference type="ARBA" id="ARBA00022676"/>
    </source>
</evidence>
<name>M3A676_9PROT</name>
<keyword evidence="3 6" id="KW-0808">Transferase</keyword>
<sequence length="234" mass="25934">MEDGAAPHAVHGGGVSMPVPASPKIYHIVNVDKLPSIIGDGALWSDAKMAVHAPVGTVIGMQKIKNRRLHLPVHCRPGTHVGDYVPFYFCPRSVMLYVIHCGNNEGLAYQGGQEPIIHLEADLHEVVAWADGANVPWAFSLSNAAEVYAEFRHDLVQLNEVNWLAVDTRRWGGPNVAPEIRSSKQAEFLVYDAFPWNLVRRIGVCSRQVAMQASEVLREAAHRPGVEIKPDWYY</sequence>
<evidence type="ECO:0000256" key="6">
    <source>
        <dbReference type="PROSITE-ProRule" id="PRU01362"/>
    </source>
</evidence>
<proteinExistence type="inferred from homology"/>
<accession>M3A676</accession>
<gene>
    <name evidence="8" type="ORF">H261_20804</name>
</gene>
<protein>
    <recommendedName>
        <fullName evidence="7">DarT domain-containing protein</fullName>
    </recommendedName>
</protein>
<keyword evidence="2 6" id="KW-0328">Glycosyltransferase</keyword>
<evidence type="ECO:0000259" key="7">
    <source>
        <dbReference type="PROSITE" id="PS52018"/>
    </source>
</evidence>
<keyword evidence="5 6" id="KW-0238">DNA-binding</keyword>
<reference evidence="8 9" key="1">
    <citation type="journal article" date="2014" name="Genome Announc.">
        <title>Draft Genome Sequence of Magnetospirillum sp. Strain SO-1, a Freshwater Magnetotactic Bacterium Isolated from the Ol'khovka River, Russia.</title>
        <authorList>
            <person name="Grouzdev D.S."/>
            <person name="Dziuba M.V."/>
            <person name="Sukhacheva M.S."/>
            <person name="Mardanov A.V."/>
            <person name="Beletskiy A.V."/>
            <person name="Kuznetsov B.B."/>
            <person name="Skryabin K.G."/>
        </authorList>
    </citation>
    <scope>NUCLEOTIDE SEQUENCE [LARGE SCALE GENOMIC DNA]</scope>
    <source>
        <strain evidence="8 9">SO-1</strain>
    </source>
</reference>
<feature type="active site" evidence="6">
    <location>
        <position position="187"/>
    </location>
</feature>
<evidence type="ECO:0000256" key="1">
    <source>
        <dbReference type="ARBA" id="ARBA00022649"/>
    </source>
</evidence>
<dbReference type="GO" id="GO:0003677">
    <property type="term" value="F:DNA binding"/>
    <property type="evidence" value="ECO:0007669"/>
    <property type="project" value="UniProtKB-UniRule"/>
</dbReference>
<keyword evidence="1 6" id="KW-1277">Toxin-antitoxin system</keyword>
<dbReference type="PROSITE" id="PS52018">
    <property type="entry name" value="DART"/>
    <property type="match status" value="1"/>
</dbReference>
<dbReference type="AlphaFoldDB" id="M3A676"/>
<dbReference type="Proteomes" id="UP000011744">
    <property type="component" value="Unassembled WGS sequence"/>
</dbReference>
<feature type="active site" description="Proton acceptor" evidence="6">
    <location>
        <position position="68"/>
    </location>
</feature>
<dbReference type="STRING" id="1244869.H261_20804"/>
<dbReference type="GO" id="GO:0016757">
    <property type="term" value="F:glycosyltransferase activity"/>
    <property type="evidence" value="ECO:0007669"/>
    <property type="project" value="UniProtKB-UniRule"/>
</dbReference>
<evidence type="ECO:0000313" key="8">
    <source>
        <dbReference type="EMBL" id="EME67974.1"/>
    </source>
</evidence>
<comment type="caution">
    <text evidence="8">The sequence shown here is derived from an EMBL/GenBank/DDBJ whole genome shotgun (WGS) entry which is preliminary data.</text>
</comment>
<keyword evidence="4 6" id="KW-0548">Nucleotidyltransferase</keyword>
<evidence type="ECO:0000256" key="3">
    <source>
        <dbReference type="ARBA" id="ARBA00022679"/>
    </source>
</evidence>
<comment type="caution">
    <text evidence="6">Lacks conserved residue(s) required for the propagation of feature annotation.</text>
</comment>
<dbReference type="GO" id="GO:0016779">
    <property type="term" value="F:nucleotidyltransferase activity"/>
    <property type="evidence" value="ECO:0007669"/>
    <property type="project" value="UniProtKB-UniRule"/>
</dbReference>
<evidence type="ECO:0000256" key="5">
    <source>
        <dbReference type="ARBA" id="ARBA00023125"/>
    </source>
</evidence>